<evidence type="ECO:0000313" key="2">
    <source>
        <dbReference type="Proteomes" id="UP001497522"/>
    </source>
</evidence>
<dbReference type="EMBL" id="OZ023702">
    <property type="protein sequence ID" value="CAK9857920.1"/>
    <property type="molecule type" value="Genomic_DNA"/>
</dbReference>
<reference evidence="1 2" key="1">
    <citation type="submission" date="2024-03" db="EMBL/GenBank/DDBJ databases">
        <authorList>
            <consortium name="ELIXIR-Norway"/>
            <consortium name="Elixir Norway"/>
        </authorList>
    </citation>
    <scope>NUCLEOTIDE SEQUENCE [LARGE SCALE GENOMIC DNA]</scope>
</reference>
<dbReference type="Proteomes" id="UP001497522">
    <property type="component" value="Chromosome 1"/>
</dbReference>
<proteinExistence type="predicted"/>
<name>A0ABP1A606_9BRYO</name>
<keyword evidence="2" id="KW-1185">Reference proteome</keyword>
<sequence length="70" mass="7214">MPRVSCSSAAAAASTSRLRSGFNFAAARILSSRFRCGKAVVAAAAFSSSRLGSASSLITRMDGTENVEIQ</sequence>
<gene>
    <name evidence="1" type="ORF">CSSPJE1EN2_LOCUS915</name>
</gene>
<protein>
    <submittedName>
        <fullName evidence="1">Uncharacterized protein</fullName>
    </submittedName>
</protein>
<evidence type="ECO:0000313" key="1">
    <source>
        <dbReference type="EMBL" id="CAK9857920.1"/>
    </source>
</evidence>
<organism evidence="1 2">
    <name type="scientific">Sphagnum jensenii</name>
    <dbReference type="NCBI Taxonomy" id="128206"/>
    <lineage>
        <taxon>Eukaryota</taxon>
        <taxon>Viridiplantae</taxon>
        <taxon>Streptophyta</taxon>
        <taxon>Embryophyta</taxon>
        <taxon>Bryophyta</taxon>
        <taxon>Sphagnophytina</taxon>
        <taxon>Sphagnopsida</taxon>
        <taxon>Sphagnales</taxon>
        <taxon>Sphagnaceae</taxon>
        <taxon>Sphagnum</taxon>
    </lineage>
</organism>
<accession>A0ABP1A606</accession>